<dbReference type="SUPFAM" id="SSF52172">
    <property type="entry name" value="CheY-like"/>
    <property type="match status" value="1"/>
</dbReference>
<organism evidence="3 4">
    <name type="scientific">Herpetosiphon geysericola</name>
    <dbReference type="NCBI Taxonomy" id="70996"/>
    <lineage>
        <taxon>Bacteria</taxon>
        <taxon>Bacillati</taxon>
        <taxon>Chloroflexota</taxon>
        <taxon>Chloroflexia</taxon>
        <taxon>Herpetosiphonales</taxon>
        <taxon>Herpetosiphonaceae</taxon>
        <taxon>Herpetosiphon</taxon>
    </lineage>
</organism>
<protein>
    <recommendedName>
        <fullName evidence="2">Response regulatory domain-containing protein</fullName>
    </recommendedName>
</protein>
<dbReference type="SMART" id="SM00448">
    <property type="entry name" value="REC"/>
    <property type="match status" value="1"/>
</dbReference>
<dbReference type="OrthoDB" id="9832703at2"/>
<comment type="caution">
    <text evidence="3">The sequence shown here is derived from an EMBL/GenBank/DDBJ whole genome shotgun (WGS) entry which is preliminary data.</text>
</comment>
<evidence type="ECO:0000256" key="1">
    <source>
        <dbReference type="PROSITE-ProRule" id="PRU00169"/>
    </source>
</evidence>
<dbReference type="EMBL" id="LGKP01000004">
    <property type="protein sequence ID" value="KPL91680.1"/>
    <property type="molecule type" value="Genomic_DNA"/>
</dbReference>
<feature type="domain" description="Response regulatory" evidence="2">
    <location>
        <begin position="9"/>
        <end position="128"/>
    </location>
</feature>
<keyword evidence="4" id="KW-1185">Reference proteome</keyword>
<dbReference type="STRING" id="70996.SE18_01455"/>
<dbReference type="Proteomes" id="UP000050277">
    <property type="component" value="Unassembled WGS sequence"/>
</dbReference>
<sequence>MHPSTTQISAGVIEDNPQNLEIARVCLIHQLHAQYQGGWNSGTSFFAWHSAHSNIDLDILLLDIHMPKESGIKLYQTVRKALPHTKIIAWTADVVPQRVVVYQQIGFDGMIGKPINTKYFPLQIQRILAGEAVWEI</sequence>
<dbReference type="InterPro" id="IPR001789">
    <property type="entry name" value="Sig_transdc_resp-reg_receiver"/>
</dbReference>
<gene>
    <name evidence="3" type="ORF">SE18_01455</name>
</gene>
<keyword evidence="1" id="KW-0597">Phosphoprotein</keyword>
<dbReference type="RefSeq" id="WP_054532637.1">
    <property type="nucleotide sequence ID" value="NZ_LGKP01000004.1"/>
</dbReference>
<dbReference type="Gene3D" id="3.40.50.2300">
    <property type="match status" value="1"/>
</dbReference>
<feature type="modified residue" description="4-aspartylphosphate" evidence="1">
    <location>
        <position position="63"/>
    </location>
</feature>
<evidence type="ECO:0000259" key="2">
    <source>
        <dbReference type="PROSITE" id="PS50110"/>
    </source>
</evidence>
<dbReference type="GO" id="GO:0000160">
    <property type="term" value="P:phosphorelay signal transduction system"/>
    <property type="evidence" value="ECO:0007669"/>
    <property type="project" value="InterPro"/>
</dbReference>
<dbReference type="AlphaFoldDB" id="A0A0P6Y5S3"/>
<reference evidence="3 4" key="1">
    <citation type="submission" date="2015-07" db="EMBL/GenBank/DDBJ databases">
        <title>Whole genome sequence of Herpetosiphon geysericola DSM 7119.</title>
        <authorList>
            <person name="Hemp J."/>
            <person name="Ward L.M."/>
            <person name="Pace L.A."/>
            <person name="Fischer W.W."/>
        </authorList>
    </citation>
    <scope>NUCLEOTIDE SEQUENCE [LARGE SCALE GENOMIC DNA]</scope>
    <source>
        <strain evidence="3 4">DSM 7119</strain>
    </source>
</reference>
<dbReference type="InterPro" id="IPR011006">
    <property type="entry name" value="CheY-like_superfamily"/>
</dbReference>
<evidence type="ECO:0000313" key="3">
    <source>
        <dbReference type="EMBL" id="KPL91680.1"/>
    </source>
</evidence>
<evidence type="ECO:0000313" key="4">
    <source>
        <dbReference type="Proteomes" id="UP000050277"/>
    </source>
</evidence>
<proteinExistence type="predicted"/>
<name>A0A0P6Y5S3_9CHLR</name>
<accession>A0A0P6Y5S3</accession>
<dbReference type="Pfam" id="PF00072">
    <property type="entry name" value="Response_reg"/>
    <property type="match status" value="1"/>
</dbReference>
<dbReference type="PROSITE" id="PS50110">
    <property type="entry name" value="RESPONSE_REGULATORY"/>
    <property type="match status" value="1"/>
</dbReference>